<name>A0A4P9W9J1_9FUNG</name>
<feature type="region of interest" description="Disordered" evidence="1">
    <location>
        <begin position="281"/>
        <end position="373"/>
    </location>
</feature>
<feature type="compositionally biased region" description="Basic and acidic residues" evidence="1">
    <location>
        <begin position="339"/>
        <end position="348"/>
    </location>
</feature>
<feature type="compositionally biased region" description="Low complexity" evidence="1">
    <location>
        <begin position="289"/>
        <end position="311"/>
    </location>
</feature>
<organism evidence="2 3">
    <name type="scientific">Blyttiomyces helicus</name>
    <dbReference type="NCBI Taxonomy" id="388810"/>
    <lineage>
        <taxon>Eukaryota</taxon>
        <taxon>Fungi</taxon>
        <taxon>Fungi incertae sedis</taxon>
        <taxon>Chytridiomycota</taxon>
        <taxon>Chytridiomycota incertae sedis</taxon>
        <taxon>Chytridiomycetes</taxon>
        <taxon>Chytridiomycetes incertae sedis</taxon>
        <taxon>Blyttiomyces</taxon>
    </lineage>
</organism>
<dbReference type="InterPro" id="IPR031537">
    <property type="entry name" value="DUF5092"/>
</dbReference>
<sequence length="629" mass="67045">MNVIRLLDSSGTTVMDSISAEYEDSFCLDTFGELVKQHGEAEPRGQKAFILARVQTWDHKQPDRAFYSYYNAWHLNKIMVKTQIYNGKKLIHRLHVLNPLTNTDIIGNVQYFIVKTPVTDLPPKPEAGPETQKILATAVMDPVVDGPVKEPVEPAPLDADGPGGMDQTAGNPQAQTPNAQRKGSPLKVDTHRGPLAKVINHDIPPPSPSVRQAEEGVNASWTISEPITAELLADEDIPVAKREVQSAPPGPLPASTTATLPPTPSSTRVRRISFFGSSSARRMSMTPRGGDASPAAVTAAAMTGGAPADDTSSSLQRSGGTSHGILMRMRSVSAGENYSTKDKTERAGEPPPGSSGTIGRRHTTFGLQPEGTAPMAVSGRVARSPVPAGAVTRFAVPVPKDSLQTLAPPTAKARRRSLSYSNAAAAGNPKATFHEWLQMIKEDQRRVLEEEFEQDEPPAVPELPKSAGTEERGSSARRSQGTPSPAGEKYDLVPSFGAAEPPPSTTTTSSTGRTGRRSSLAVPPRLDTIPDASLGSLQDVQSQRVSDVTVYDAVLFATDVDFLESSKIRAVFRFNALTSEDAALFEMPPVNDGVPGSMGGSPTGPARMPEEVVICCCIYIEVDAEPLPA</sequence>
<feature type="region of interest" description="Disordered" evidence="1">
    <location>
        <begin position="244"/>
        <end position="268"/>
    </location>
</feature>
<feature type="compositionally biased region" description="Low complexity" evidence="1">
    <location>
        <begin position="505"/>
        <end position="519"/>
    </location>
</feature>
<evidence type="ECO:0000313" key="2">
    <source>
        <dbReference type="EMBL" id="RKO88185.1"/>
    </source>
</evidence>
<feature type="region of interest" description="Disordered" evidence="1">
    <location>
        <begin position="449"/>
        <end position="533"/>
    </location>
</feature>
<dbReference type="AlphaFoldDB" id="A0A4P9W9J1"/>
<dbReference type="Pfam" id="PF17010">
    <property type="entry name" value="DUF5092"/>
    <property type="match status" value="1"/>
</dbReference>
<feature type="region of interest" description="Disordered" evidence="1">
    <location>
        <begin position="148"/>
        <end position="189"/>
    </location>
</feature>
<dbReference type="Proteomes" id="UP000269721">
    <property type="component" value="Unassembled WGS sequence"/>
</dbReference>
<evidence type="ECO:0000256" key="1">
    <source>
        <dbReference type="SAM" id="MobiDB-lite"/>
    </source>
</evidence>
<keyword evidence="3" id="KW-1185">Reference proteome</keyword>
<gene>
    <name evidence="2" type="ORF">BDK51DRAFT_34766</name>
</gene>
<accession>A0A4P9W9J1</accession>
<reference evidence="3" key="1">
    <citation type="journal article" date="2018" name="Nat. Microbiol.">
        <title>Leveraging single-cell genomics to expand the fungal tree of life.</title>
        <authorList>
            <person name="Ahrendt S.R."/>
            <person name="Quandt C.A."/>
            <person name="Ciobanu D."/>
            <person name="Clum A."/>
            <person name="Salamov A."/>
            <person name="Andreopoulos B."/>
            <person name="Cheng J.F."/>
            <person name="Woyke T."/>
            <person name="Pelin A."/>
            <person name="Henrissat B."/>
            <person name="Reynolds N.K."/>
            <person name="Benny G.L."/>
            <person name="Smith M.E."/>
            <person name="James T.Y."/>
            <person name="Grigoriev I.V."/>
        </authorList>
    </citation>
    <scope>NUCLEOTIDE SEQUENCE [LARGE SCALE GENOMIC DNA]</scope>
</reference>
<dbReference type="EMBL" id="KZ996885">
    <property type="protein sequence ID" value="RKO88185.1"/>
    <property type="molecule type" value="Genomic_DNA"/>
</dbReference>
<evidence type="ECO:0000313" key="3">
    <source>
        <dbReference type="Proteomes" id="UP000269721"/>
    </source>
</evidence>
<dbReference type="OrthoDB" id="2189509at2759"/>
<protein>
    <submittedName>
        <fullName evidence="2">Uncharacterized protein</fullName>
    </submittedName>
</protein>
<feature type="compositionally biased region" description="Polar residues" evidence="1">
    <location>
        <begin position="168"/>
        <end position="181"/>
    </location>
</feature>
<proteinExistence type="predicted"/>